<dbReference type="Pfam" id="PF00560">
    <property type="entry name" value="LRR_1"/>
    <property type="match status" value="3"/>
</dbReference>
<dbReference type="PANTHER" id="PTHR27000:SF642">
    <property type="entry name" value="INACTIVE LEUCINE-RICH REPEAT RECEPTOR KINASE XIAO-RELATED"/>
    <property type="match status" value="1"/>
</dbReference>
<dbReference type="FunFam" id="3.80.10.10:FF:000041">
    <property type="entry name" value="LRR receptor-like serine/threonine-protein kinase ERECTA"/>
    <property type="match status" value="1"/>
</dbReference>
<evidence type="ECO:0000313" key="11">
    <source>
        <dbReference type="Proteomes" id="UP001604277"/>
    </source>
</evidence>
<keyword evidence="5" id="KW-0677">Repeat</keyword>
<evidence type="ECO:0000313" key="10">
    <source>
        <dbReference type="EMBL" id="KAL2546134.1"/>
    </source>
</evidence>
<keyword evidence="11" id="KW-1185">Reference proteome</keyword>
<comment type="caution">
    <text evidence="10">The sequence shown here is derived from an EMBL/GenBank/DDBJ whole genome shotgun (WGS) entry which is preliminary data.</text>
</comment>
<keyword evidence="9" id="KW-0325">Glycoprotein</keyword>
<evidence type="ECO:0000256" key="5">
    <source>
        <dbReference type="ARBA" id="ARBA00022737"/>
    </source>
</evidence>
<keyword evidence="8" id="KW-0675">Receptor</keyword>
<dbReference type="Proteomes" id="UP001604277">
    <property type="component" value="Unassembled WGS sequence"/>
</dbReference>
<evidence type="ECO:0000256" key="2">
    <source>
        <dbReference type="ARBA" id="ARBA00022614"/>
    </source>
</evidence>
<dbReference type="SUPFAM" id="SSF52058">
    <property type="entry name" value="L domain-like"/>
    <property type="match status" value="1"/>
</dbReference>
<dbReference type="InterPro" id="IPR001611">
    <property type="entry name" value="Leu-rich_rpt"/>
</dbReference>
<keyword evidence="3" id="KW-0812">Transmembrane</keyword>
<dbReference type="EMBL" id="JBFOLJ010000004">
    <property type="protein sequence ID" value="KAL2546134.1"/>
    <property type="molecule type" value="Genomic_DNA"/>
</dbReference>
<sequence length="237" mass="27126">MASHHHLCLPPTVYATVVILPSPLCHHHHSPSPPAVSHFYHPTTHINPPYTTSPYLPNPPQHYPHCYFQEAQQRQLHKHTSLYSFSSIASTLELADLHRLLNPFVRLLPVLSTPLQGLPCTQVKNPWATQRSSFNNFRKELSCLKNLQVLDIYNNNMTDVIPIEVYLLTNLRHLRLGGNFFTGRIPSEYGRFLYLEYLAVSGNKLIGEIPIELGNLTRLKELYILVDYLKKSEICPS</sequence>
<evidence type="ECO:0000256" key="1">
    <source>
        <dbReference type="ARBA" id="ARBA00004479"/>
    </source>
</evidence>
<dbReference type="Gene3D" id="3.80.10.10">
    <property type="entry name" value="Ribonuclease Inhibitor"/>
    <property type="match status" value="1"/>
</dbReference>
<evidence type="ECO:0000256" key="3">
    <source>
        <dbReference type="ARBA" id="ARBA00022692"/>
    </source>
</evidence>
<dbReference type="GO" id="GO:0016020">
    <property type="term" value="C:membrane"/>
    <property type="evidence" value="ECO:0007669"/>
    <property type="project" value="UniProtKB-SubCell"/>
</dbReference>
<gene>
    <name evidence="10" type="ORF">Fot_15367</name>
</gene>
<evidence type="ECO:0000256" key="8">
    <source>
        <dbReference type="ARBA" id="ARBA00023170"/>
    </source>
</evidence>
<keyword evidence="7" id="KW-0472">Membrane</keyword>
<organism evidence="10 11">
    <name type="scientific">Forsythia ovata</name>
    <dbReference type="NCBI Taxonomy" id="205694"/>
    <lineage>
        <taxon>Eukaryota</taxon>
        <taxon>Viridiplantae</taxon>
        <taxon>Streptophyta</taxon>
        <taxon>Embryophyta</taxon>
        <taxon>Tracheophyta</taxon>
        <taxon>Spermatophyta</taxon>
        <taxon>Magnoliopsida</taxon>
        <taxon>eudicotyledons</taxon>
        <taxon>Gunneridae</taxon>
        <taxon>Pentapetalae</taxon>
        <taxon>asterids</taxon>
        <taxon>lamiids</taxon>
        <taxon>Lamiales</taxon>
        <taxon>Oleaceae</taxon>
        <taxon>Forsythieae</taxon>
        <taxon>Forsythia</taxon>
    </lineage>
</organism>
<name>A0ABD1W8Y1_9LAMI</name>
<evidence type="ECO:0000256" key="4">
    <source>
        <dbReference type="ARBA" id="ARBA00022729"/>
    </source>
</evidence>
<accession>A0ABD1W8Y1</accession>
<reference evidence="11" key="1">
    <citation type="submission" date="2024-07" db="EMBL/GenBank/DDBJ databases">
        <title>Two chromosome-level genome assemblies of Korean endemic species Abeliophyllum distichum and Forsythia ovata (Oleaceae).</title>
        <authorList>
            <person name="Jang H."/>
        </authorList>
    </citation>
    <scope>NUCLEOTIDE SEQUENCE [LARGE SCALE GENOMIC DNA]</scope>
</reference>
<comment type="subcellular location">
    <subcellularLocation>
        <location evidence="1">Membrane</location>
        <topology evidence="1">Single-pass type I membrane protein</topology>
    </subcellularLocation>
</comment>
<evidence type="ECO:0000256" key="7">
    <source>
        <dbReference type="ARBA" id="ARBA00023136"/>
    </source>
</evidence>
<proteinExistence type="predicted"/>
<keyword evidence="2" id="KW-0433">Leucine-rich repeat</keyword>
<dbReference type="PANTHER" id="PTHR27000">
    <property type="entry name" value="LEUCINE-RICH REPEAT RECEPTOR-LIKE PROTEIN KINASE FAMILY PROTEIN-RELATED"/>
    <property type="match status" value="1"/>
</dbReference>
<keyword evidence="6" id="KW-1133">Transmembrane helix</keyword>
<dbReference type="AlphaFoldDB" id="A0ABD1W8Y1"/>
<dbReference type="InterPro" id="IPR032675">
    <property type="entry name" value="LRR_dom_sf"/>
</dbReference>
<evidence type="ECO:0000256" key="9">
    <source>
        <dbReference type="ARBA" id="ARBA00023180"/>
    </source>
</evidence>
<protein>
    <submittedName>
        <fullName evidence="10">Uncharacterized protein</fullName>
    </submittedName>
</protein>
<evidence type="ECO:0000256" key="6">
    <source>
        <dbReference type="ARBA" id="ARBA00022989"/>
    </source>
</evidence>
<keyword evidence="4" id="KW-0732">Signal</keyword>